<dbReference type="PATRIC" id="fig|315405.11.peg.2420"/>
<dbReference type="EMBL" id="LQOF01000413">
    <property type="protein sequence ID" value="KXT64297.1"/>
    <property type="molecule type" value="Genomic_DNA"/>
</dbReference>
<reference evidence="2 3" key="1">
    <citation type="submission" date="2016-01" db="EMBL/GenBank/DDBJ databases">
        <title>Highly variable Streptococcus oralis are common among viridans streptococci isolated from primates.</title>
        <authorList>
            <person name="Denapaite D."/>
            <person name="Rieger M."/>
            <person name="Koendgen S."/>
            <person name="Brueckner R."/>
            <person name="Ochigava I."/>
            <person name="Kappeler P."/>
            <person name="Maetz-Rensing K."/>
            <person name="Leendertz F."/>
            <person name="Hakenbeck R."/>
        </authorList>
    </citation>
    <scope>NUCLEOTIDE SEQUENCE [LARGE SCALE GENOMIC DNA]</scope>
    <source>
        <strain evidence="2 3">DD02</strain>
    </source>
</reference>
<organism evidence="2 3">
    <name type="scientific">Streptococcus gallolyticus</name>
    <dbReference type="NCBI Taxonomy" id="315405"/>
    <lineage>
        <taxon>Bacteria</taxon>
        <taxon>Bacillati</taxon>
        <taxon>Bacillota</taxon>
        <taxon>Bacilli</taxon>
        <taxon>Lactobacillales</taxon>
        <taxon>Streptococcaceae</taxon>
        <taxon>Streptococcus</taxon>
    </lineage>
</organism>
<comment type="caution">
    <text evidence="2">The sequence shown here is derived from an EMBL/GenBank/DDBJ whole genome shotgun (WGS) entry which is preliminary data.</text>
</comment>
<evidence type="ECO:0000256" key="1">
    <source>
        <dbReference type="SAM" id="Phobius"/>
    </source>
</evidence>
<evidence type="ECO:0000313" key="2">
    <source>
        <dbReference type="EMBL" id="KXT64297.1"/>
    </source>
</evidence>
<dbReference type="Proteomes" id="UP000070198">
    <property type="component" value="Unassembled WGS sequence"/>
</dbReference>
<name>A0A139ML34_9STRE</name>
<keyword evidence="1" id="KW-1133">Transmembrane helix</keyword>
<dbReference type="AlphaFoldDB" id="A0A139ML34"/>
<gene>
    <name evidence="2" type="ORF">SGADD02_02081</name>
</gene>
<feature type="transmembrane region" description="Helical" evidence="1">
    <location>
        <begin position="107"/>
        <end position="128"/>
    </location>
</feature>
<accession>A0A139ML34</accession>
<feature type="transmembrane region" description="Helical" evidence="1">
    <location>
        <begin position="81"/>
        <end position="101"/>
    </location>
</feature>
<proteinExistence type="predicted"/>
<sequence>MMLQSLKRTKKERQLIILSVINWLLERFNNWQFEIMTAVFFGILTQGVAPKNEVETFLTIFMMGYICSKLYQDFTKIYLKVIWRCVKAMIWYTAFMIGYAISSTQLSNQLALAWLISLVVYVTIHYIYPKFFRYYLFKKVLNKSYLGIRKEGDPLPPKDNFFNDVKCANAVERMRLINQKTIQTDYQRILELSFMDSYRQTGLHYFTDVETHKTHREFFDNDAMFVLVFRVYPFGFTTPNASYCHLTLVKLNLSEEKAFTYLSMERPLTLSAKKDG</sequence>
<keyword evidence="1" id="KW-0812">Transmembrane</keyword>
<evidence type="ECO:0000313" key="3">
    <source>
        <dbReference type="Proteomes" id="UP000070198"/>
    </source>
</evidence>
<protein>
    <submittedName>
        <fullName evidence="2">Uncharacterized protein</fullName>
    </submittedName>
</protein>
<keyword evidence="1" id="KW-0472">Membrane</keyword>